<dbReference type="GeneID" id="105906495"/>
<comment type="function">
    <text evidence="7">Plays an important role in the control of DNA replication and the maintenance of replication fork stability.</text>
</comment>
<dbReference type="RefSeq" id="XP_012690102.2">
    <property type="nucleotide sequence ID" value="XM_012834648.2"/>
</dbReference>
<evidence type="ECO:0000256" key="8">
    <source>
        <dbReference type="SAM" id="MobiDB-lite"/>
    </source>
</evidence>
<evidence type="ECO:0000256" key="7">
    <source>
        <dbReference type="RuleBase" id="RU366049"/>
    </source>
</evidence>
<evidence type="ECO:0000259" key="9">
    <source>
        <dbReference type="Pfam" id="PF07962"/>
    </source>
</evidence>
<gene>
    <name evidence="11" type="primary">tipin</name>
</gene>
<keyword evidence="4 7" id="KW-0227">DNA damage</keyword>
<feature type="compositionally biased region" description="Basic and acidic residues" evidence="8">
    <location>
        <begin position="155"/>
        <end position="168"/>
    </location>
</feature>
<feature type="compositionally biased region" description="Basic and acidic residues" evidence="8">
    <location>
        <begin position="48"/>
        <end position="57"/>
    </location>
</feature>
<feature type="compositionally biased region" description="Polar residues" evidence="8">
    <location>
        <begin position="280"/>
        <end position="290"/>
    </location>
</feature>
<dbReference type="Pfam" id="PF07962">
    <property type="entry name" value="Swi3"/>
    <property type="match status" value="1"/>
</dbReference>
<feature type="domain" description="Chromosome segregation in meiosis protein 3" evidence="9">
    <location>
        <begin position="67"/>
        <end position="148"/>
    </location>
</feature>
<dbReference type="AlphaFoldDB" id="A0A6P3W6X2"/>
<keyword evidence="6 7" id="KW-0131">Cell cycle</keyword>
<proteinExistence type="inferred from homology"/>
<dbReference type="KEGG" id="char:105906495"/>
<name>A0A6P3W6X2_CLUHA</name>
<dbReference type="CTD" id="54962"/>
<evidence type="ECO:0000256" key="2">
    <source>
        <dbReference type="ARBA" id="ARBA00006075"/>
    </source>
</evidence>
<dbReference type="InterPro" id="IPR040038">
    <property type="entry name" value="TIPIN/Csm3/Swi3"/>
</dbReference>
<evidence type="ECO:0000256" key="1">
    <source>
        <dbReference type="ARBA" id="ARBA00004123"/>
    </source>
</evidence>
<feature type="region of interest" description="Disordered" evidence="8">
    <location>
        <begin position="228"/>
        <end position="324"/>
    </location>
</feature>
<protein>
    <recommendedName>
        <fullName evidence="3 7">TIMELESS-interacting protein</fullName>
    </recommendedName>
</protein>
<feature type="compositionally biased region" description="Acidic residues" evidence="8">
    <location>
        <begin position="35"/>
        <end position="47"/>
    </location>
</feature>
<evidence type="ECO:0000313" key="10">
    <source>
        <dbReference type="Proteomes" id="UP000515152"/>
    </source>
</evidence>
<dbReference type="GO" id="GO:0000076">
    <property type="term" value="P:DNA replication checkpoint signaling"/>
    <property type="evidence" value="ECO:0007669"/>
    <property type="project" value="UniProtKB-UniRule"/>
</dbReference>
<feature type="region of interest" description="Disordered" evidence="8">
    <location>
        <begin position="154"/>
        <end position="213"/>
    </location>
</feature>
<comment type="subcellular location">
    <subcellularLocation>
        <location evidence="1 7">Nucleus</location>
    </subcellularLocation>
</comment>
<evidence type="ECO:0000313" key="11">
    <source>
        <dbReference type="RefSeq" id="XP_012690102.2"/>
    </source>
</evidence>
<dbReference type="OrthoDB" id="437078at2759"/>
<keyword evidence="10" id="KW-1185">Reference proteome</keyword>
<dbReference type="Proteomes" id="UP000515152">
    <property type="component" value="Chromosome 6"/>
</dbReference>
<dbReference type="PANTHER" id="PTHR13220:SF11">
    <property type="entry name" value="TIMELESS-INTERACTING PROTEIN"/>
    <property type="match status" value="1"/>
</dbReference>
<organism evidence="10 11">
    <name type="scientific">Clupea harengus</name>
    <name type="common">Atlantic herring</name>
    <dbReference type="NCBI Taxonomy" id="7950"/>
    <lineage>
        <taxon>Eukaryota</taxon>
        <taxon>Metazoa</taxon>
        <taxon>Chordata</taxon>
        <taxon>Craniata</taxon>
        <taxon>Vertebrata</taxon>
        <taxon>Euteleostomi</taxon>
        <taxon>Actinopterygii</taxon>
        <taxon>Neopterygii</taxon>
        <taxon>Teleostei</taxon>
        <taxon>Clupei</taxon>
        <taxon>Clupeiformes</taxon>
        <taxon>Clupeoidei</taxon>
        <taxon>Clupeidae</taxon>
        <taxon>Clupea</taxon>
    </lineage>
</organism>
<dbReference type="GO" id="GO:0006974">
    <property type="term" value="P:DNA damage response"/>
    <property type="evidence" value="ECO:0007669"/>
    <property type="project" value="UniProtKB-KW"/>
</dbReference>
<evidence type="ECO:0000256" key="4">
    <source>
        <dbReference type="ARBA" id="ARBA00022763"/>
    </source>
</evidence>
<accession>A0A6P3W6X2</accession>
<dbReference type="InterPro" id="IPR012923">
    <property type="entry name" value="Csm3"/>
</dbReference>
<keyword evidence="5 7" id="KW-0539">Nucleus</keyword>
<feature type="region of interest" description="Disordered" evidence="8">
    <location>
        <begin position="1"/>
        <end position="76"/>
    </location>
</feature>
<feature type="compositionally biased region" description="Low complexity" evidence="8">
    <location>
        <begin position="184"/>
        <end position="208"/>
    </location>
</feature>
<dbReference type="GO" id="GO:0003677">
    <property type="term" value="F:DNA binding"/>
    <property type="evidence" value="ECO:0007669"/>
    <property type="project" value="TreeGrafter"/>
</dbReference>
<evidence type="ECO:0000256" key="5">
    <source>
        <dbReference type="ARBA" id="ARBA00023242"/>
    </source>
</evidence>
<evidence type="ECO:0000256" key="3">
    <source>
        <dbReference type="ARBA" id="ARBA00018750"/>
    </source>
</evidence>
<sequence>MIDPLENDLFDIPNYENIEDEAFPPLPPPMSPGQDEGDPFANGEEDGDVSKLPDVPKRRGVKRPQPKLDSQRLTSERGLPALRNLFDNVRYKGKGHEAEDLRVLMKRMENWAHRLYPKLQFEDFIDRLETLGAKKDVQTCLKRIRLDMPLLQEDFMSKEDEPQDRVLEDSFGEGGFPEEPFIHSTPAPASASTPAPAFASTPAPASLSEEQRQRIELNKKLALERRLARMEQQGASQPDVCGEVEEPSTSTFTQVSQEQEQEKEKEQEKEQEQEQDNDKNMTCSEPSDVNTSEKKAPPQDSPLVDDEENSPVPELTNGIEDSSD</sequence>
<evidence type="ECO:0000256" key="6">
    <source>
        <dbReference type="ARBA" id="ARBA00023306"/>
    </source>
</evidence>
<dbReference type="GO" id="GO:0031297">
    <property type="term" value="P:replication fork processing"/>
    <property type="evidence" value="ECO:0007669"/>
    <property type="project" value="UniProtKB-UniRule"/>
</dbReference>
<feature type="compositionally biased region" description="Polar residues" evidence="8">
    <location>
        <begin position="247"/>
        <end position="256"/>
    </location>
</feature>
<reference evidence="11" key="1">
    <citation type="submission" date="2025-08" db="UniProtKB">
        <authorList>
            <consortium name="RefSeq"/>
        </authorList>
    </citation>
    <scope>IDENTIFICATION</scope>
</reference>
<comment type="similarity">
    <text evidence="2 7">Belongs to the CSM3 family.</text>
</comment>
<dbReference type="GO" id="GO:0043111">
    <property type="term" value="P:replication fork arrest"/>
    <property type="evidence" value="ECO:0007669"/>
    <property type="project" value="TreeGrafter"/>
</dbReference>
<feature type="compositionally biased region" description="Basic and acidic residues" evidence="8">
    <location>
        <begin position="260"/>
        <end position="279"/>
    </location>
</feature>
<dbReference type="PANTHER" id="PTHR13220">
    <property type="entry name" value="TIMELESS INTERACTING-RELATED"/>
    <property type="match status" value="1"/>
</dbReference>
<dbReference type="GO" id="GO:0031298">
    <property type="term" value="C:replication fork protection complex"/>
    <property type="evidence" value="ECO:0007669"/>
    <property type="project" value="TreeGrafter"/>
</dbReference>